<dbReference type="EMBL" id="FOTW01000005">
    <property type="protein sequence ID" value="SFL57457.1"/>
    <property type="molecule type" value="Genomic_DNA"/>
</dbReference>
<comment type="function">
    <text evidence="5">Required for morphogenesis and for the elongation of the flagellar filament by facilitating polymerization of the flagellin monomers at the tip of growing filament. Forms a capping structure, which prevents flagellin subunits (transported through the central channel of the flagellum) from leaking out without polymerization at the distal end.</text>
</comment>
<dbReference type="GO" id="GO:0007155">
    <property type="term" value="P:cell adhesion"/>
    <property type="evidence" value="ECO:0007669"/>
    <property type="project" value="InterPro"/>
</dbReference>
<dbReference type="GO" id="GO:0005576">
    <property type="term" value="C:extracellular region"/>
    <property type="evidence" value="ECO:0007669"/>
    <property type="project" value="UniProtKB-SubCell"/>
</dbReference>
<evidence type="ECO:0000256" key="4">
    <source>
        <dbReference type="ARBA" id="ARBA00023143"/>
    </source>
</evidence>
<dbReference type="GO" id="GO:0009424">
    <property type="term" value="C:bacterial-type flagellum hook"/>
    <property type="evidence" value="ECO:0007669"/>
    <property type="project" value="UniProtKB-UniRule"/>
</dbReference>
<proteinExistence type="inferred from homology"/>
<dbReference type="AlphaFoldDB" id="A0A1I4ITP9"/>
<dbReference type="PROSITE" id="PS00018">
    <property type="entry name" value="EF_HAND_1"/>
    <property type="match status" value="1"/>
</dbReference>
<keyword evidence="4 5" id="KW-0975">Bacterial flagellum</keyword>
<dbReference type="InterPro" id="IPR010809">
    <property type="entry name" value="FliD_C"/>
</dbReference>
<evidence type="ECO:0000313" key="8">
    <source>
        <dbReference type="EMBL" id="SFL57457.1"/>
    </source>
</evidence>
<keyword evidence="9" id="KW-1185">Reference proteome</keyword>
<comment type="subcellular location">
    <subcellularLocation>
        <location evidence="5">Secreted</location>
    </subcellularLocation>
    <subcellularLocation>
        <location evidence="5">Bacterial flagellum</location>
    </subcellularLocation>
</comment>
<dbReference type="STRING" id="758825.SAMN02982985_00754"/>
<evidence type="ECO:0000259" key="7">
    <source>
        <dbReference type="Pfam" id="PF07195"/>
    </source>
</evidence>
<dbReference type="GO" id="GO:0009421">
    <property type="term" value="C:bacterial-type flagellum filament cap"/>
    <property type="evidence" value="ECO:0007669"/>
    <property type="project" value="InterPro"/>
</dbReference>
<dbReference type="Pfam" id="PF07195">
    <property type="entry name" value="FliD_C"/>
    <property type="match status" value="1"/>
</dbReference>
<name>A0A1I4ITP9_9BURK</name>
<dbReference type="RefSeq" id="WP_245774070.1">
    <property type="nucleotide sequence ID" value="NZ_FOTW01000005.1"/>
</dbReference>
<dbReference type="Pfam" id="PF02465">
    <property type="entry name" value="FliD_N"/>
    <property type="match status" value="1"/>
</dbReference>
<dbReference type="PANTHER" id="PTHR30288">
    <property type="entry name" value="FLAGELLAR CAP/ASSEMBLY PROTEIN FLID"/>
    <property type="match status" value="1"/>
</dbReference>
<dbReference type="PANTHER" id="PTHR30288:SF0">
    <property type="entry name" value="FLAGELLAR HOOK-ASSOCIATED PROTEIN 2"/>
    <property type="match status" value="1"/>
</dbReference>
<feature type="domain" description="Flagellar hook-associated protein 2 C-terminal" evidence="7">
    <location>
        <begin position="231"/>
        <end position="449"/>
    </location>
</feature>
<dbReference type="Proteomes" id="UP000199470">
    <property type="component" value="Unassembled WGS sequence"/>
</dbReference>
<evidence type="ECO:0000256" key="1">
    <source>
        <dbReference type="ARBA" id="ARBA00009764"/>
    </source>
</evidence>
<sequence length="465" mass="47186">MALNNINYDPKTTATNLANSYVAGSQSMIDSRSKVATATKTALTTLSSAMGAFQSTLSSLSLGSKTMSANAATFSSAVGTATATSAAIAGTYSFYVEQLATAGQISYGGLSDTTAAGSGNLSVMLADGSSFQVSLTTADNNMDGTLSPKEIAAAINVAASNNSRITASTMNINGATTLVLTSNLTGAANGASLDTGGVTNAALKAALDDANNQKQVVAAQDAVVWLGAKTTGTQITQASNVFSVIDGVTMTFTKAQAANEAPVTLTVAADSAATNANVQSFVDAYNKMLTTLDGVTDVGDPGKGVGAAVFASDSGLGALRNRLLGTLRTAIGGQTLVNYGISAKRDGTLALDTVKLGKAIAANPTGLDGLFGKASLSNSSGVLGALDKLMGQWTNSASGQLATRKSSVDKEQITLADRQAKVQAQFQNAYNRYLVQFTNLQTLQSKMNNTSSLFTALFSSNNSSS</sequence>
<comment type="similarity">
    <text evidence="1 5">Belongs to the FliD family.</text>
</comment>
<gene>
    <name evidence="8" type="ORF">SAMN02982985_00754</name>
</gene>
<organism evidence="8 9">
    <name type="scientific">Rugamonas rubra</name>
    <dbReference type="NCBI Taxonomy" id="758825"/>
    <lineage>
        <taxon>Bacteria</taxon>
        <taxon>Pseudomonadati</taxon>
        <taxon>Pseudomonadota</taxon>
        <taxon>Betaproteobacteria</taxon>
        <taxon>Burkholderiales</taxon>
        <taxon>Oxalobacteraceae</taxon>
        <taxon>Telluria group</taxon>
        <taxon>Rugamonas</taxon>
    </lineage>
</organism>
<accession>A0A1I4ITP9</accession>
<evidence type="ECO:0000313" key="9">
    <source>
        <dbReference type="Proteomes" id="UP000199470"/>
    </source>
</evidence>
<keyword evidence="5" id="KW-0964">Secreted</keyword>
<protein>
    <recommendedName>
        <fullName evidence="5">Flagellar hook-associated protein 2</fullName>
        <shortName evidence="5">HAP2</shortName>
    </recommendedName>
    <alternativeName>
        <fullName evidence="5">Flagellar cap protein</fullName>
    </alternativeName>
</protein>
<evidence type="ECO:0000259" key="6">
    <source>
        <dbReference type="Pfam" id="PF02465"/>
    </source>
</evidence>
<reference evidence="8 9" key="1">
    <citation type="submission" date="2016-10" db="EMBL/GenBank/DDBJ databases">
        <authorList>
            <person name="de Groot N.N."/>
        </authorList>
    </citation>
    <scope>NUCLEOTIDE SEQUENCE [LARGE SCALE GENOMIC DNA]</scope>
    <source>
        <strain evidence="8 9">ATCC 43154</strain>
    </source>
</reference>
<dbReference type="InterPro" id="IPR003481">
    <property type="entry name" value="FliD_N"/>
</dbReference>
<evidence type="ECO:0000256" key="5">
    <source>
        <dbReference type="RuleBase" id="RU362066"/>
    </source>
</evidence>
<comment type="subunit">
    <text evidence="2 5">Homopentamer.</text>
</comment>
<keyword evidence="8" id="KW-0966">Cell projection</keyword>
<evidence type="ECO:0000256" key="3">
    <source>
        <dbReference type="ARBA" id="ARBA00023054"/>
    </source>
</evidence>
<dbReference type="InterPro" id="IPR018247">
    <property type="entry name" value="EF_Hand_1_Ca_BS"/>
</dbReference>
<keyword evidence="8" id="KW-0969">Cilium</keyword>
<evidence type="ECO:0000256" key="2">
    <source>
        <dbReference type="ARBA" id="ARBA00011255"/>
    </source>
</evidence>
<dbReference type="InterPro" id="IPR040026">
    <property type="entry name" value="FliD"/>
</dbReference>
<feature type="domain" description="Flagellar hook-associated protein 2 N-terminal" evidence="6">
    <location>
        <begin position="9"/>
        <end position="102"/>
    </location>
</feature>
<keyword evidence="8" id="KW-0282">Flagellum</keyword>
<keyword evidence="3" id="KW-0175">Coiled coil</keyword>